<evidence type="ECO:0000259" key="15">
    <source>
        <dbReference type="PROSITE" id="PS51166"/>
    </source>
</evidence>
<dbReference type="Gene3D" id="2.60.40.10">
    <property type="entry name" value="Immunoglobulins"/>
    <property type="match status" value="1"/>
</dbReference>
<dbReference type="SUPFAM" id="SSF51445">
    <property type="entry name" value="(Trans)glycosidases"/>
    <property type="match status" value="1"/>
</dbReference>
<keyword evidence="10 12" id="KW-0326">Glycosidase</keyword>
<evidence type="ECO:0000256" key="10">
    <source>
        <dbReference type="ARBA" id="ARBA00023295"/>
    </source>
</evidence>
<organism evidence="16 17">
    <name type="scientific">Arenicella xantha</name>
    <dbReference type="NCBI Taxonomy" id="644221"/>
    <lineage>
        <taxon>Bacteria</taxon>
        <taxon>Pseudomonadati</taxon>
        <taxon>Pseudomonadota</taxon>
        <taxon>Gammaproteobacteria</taxon>
        <taxon>Arenicellales</taxon>
        <taxon>Arenicellaceae</taxon>
        <taxon>Arenicella</taxon>
    </lineage>
</organism>
<evidence type="ECO:0000256" key="8">
    <source>
        <dbReference type="ARBA" id="ARBA00022837"/>
    </source>
</evidence>
<dbReference type="Pfam" id="PF00686">
    <property type="entry name" value="CBM_20"/>
    <property type="match status" value="1"/>
</dbReference>
<dbReference type="InParanoid" id="A0A395JRY8"/>
<proteinExistence type="inferred from homology"/>
<dbReference type="FunCoup" id="A0A395JRY8">
    <property type="interactions" value="3"/>
</dbReference>
<dbReference type="Proteomes" id="UP000253083">
    <property type="component" value="Unassembled WGS sequence"/>
</dbReference>
<comment type="caution">
    <text evidence="16">The sequence shown here is derived from an EMBL/GenBank/DDBJ whole genome shotgun (WGS) entry which is preliminary data.</text>
</comment>
<name>A0A395JRY8_9GAMM</name>
<dbReference type="PROSITE" id="PS51166">
    <property type="entry name" value="CBM20"/>
    <property type="match status" value="1"/>
</dbReference>
<evidence type="ECO:0000256" key="7">
    <source>
        <dbReference type="ARBA" id="ARBA00022801"/>
    </source>
</evidence>
<comment type="cofactor">
    <cofactor evidence="2">
        <name>Ca(2+)</name>
        <dbReference type="ChEBI" id="CHEBI:29108"/>
    </cofactor>
</comment>
<reference evidence="16 17" key="1">
    <citation type="submission" date="2018-06" db="EMBL/GenBank/DDBJ databases">
        <title>Genomic Encyclopedia of Type Strains, Phase IV (KMG-IV): sequencing the most valuable type-strain genomes for metagenomic binning, comparative biology and taxonomic classification.</title>
        <authorList>
            <person name="Goeker M."/>
        </authorList>
    </citation>
    <scope>NUCLEOTIDE SEQUENCE [LARGE SCALE GENOMIC DNA]</scope>
    <source>
        <strain evidence="16 17">DSM 24032</strain>
    </source>
</reference>
<protein>
    <recommendedName>
        <fullName evidence="5 12">Alpha-amylase</fullName>
        <ecNumber evidence="4 12">3.2.1.1</ecNumber>
    </recommendedName>
</protein>
<dbReference type="InterPro" id="IPR006047">
    <property type="entry name" value="GH13_cat_dom"/>
</dbReference>
<dbReference type="InterPro" id="IPR013780">
    <property type="entry name" value="Glyco_hydro_b"/>
</dbReference>
<dbReference type="SMART" id="SM01065">
    <property type="entry name" value="CBM_2"/>
    <property type="match status" value="1"/>
</dbReference>
<evidence type="ECO:0000313" key="16">
    <source>
        <dbReference type="EMBL" id="RBP53206.1"/>
    </source>
</evidence>
<dbReference type="GO" id="GO:0004556">
    <property type="term" value="F:alpha-amylase activity"/>
    <property type="evidence" value="ECO:0007669"/>
    <property type="project" value="UniProtKB-UniRule"/>
</dbReference>
<comment type="similarity">
    <text evidence="3 11">Belongs to the glycosyl hydrolase 13 family.</text>
</comment>
<evidence type="ECO:0000256" key="4">
    <source>
        <dbReference type="ARBA" id="ARBA00012595"/>
    </source>
</evidence>
<gene>
    <name evidence="16" type="ORF">DFR28_101591</name>
</gene>
<evidence type="ECO:0000256" key="1">
    <source>
        <dbReference type="ARBA" id="ARBA00000548"/>
    </source>
</evidence>
<evidence type="ECO:0000256" key="9">
    <source>
        <dbReference type="ARBA" id="ARBA00023277"/>
    </source>
</evidence>
<evidence type="ECO:0000256" key="5">
    <source>
        <dbReference type="ARBA" id="ARBA00017303"/>
    </source>
</evidence>
<evidence type="ECO:0000313" key="17">
    <source>
        <dbReference type="Proteomes" id="UP000253083"/>
    </source>
</evidence>
<dbReference type="GO" id="GO:2001070">
    <property type="term" value="F:starch binding"/>
    <property type="evidence" value="ECO:0007669"/>
    <property type="project" value="InterPro"/>
</dbReference>
<dbReference type="InterPro" id="IPR013783">
    <property type="entry name" value="Ig-like_fold"/>
</dbReference>
<dbReference type="CDD" id="cd11317">
    <property type="entry name" value="AmyAc_bac_euk_AmyA"/>
    <property type="match status" value="1"/>
</dbReference>
<feature type="region of interest" description="Disordered" evidence="13">
    <location>
        <begin position="598"/>
        <end position="618"/>
    </location>
</feature>
<keyword evidence="17" id="KW-1185">Reference proteome</keyword>
<dbReference type="EMBL" id="QNRT01000001">
    <property type="protein sequence ID" value="RBP53206.1"/>
    <property type="molecule type" value="Genomic_DNA"/>
</dbReference>
<accession>A0A395JRY8</accession>
<dbReference type="Pfam" id="PF00128">
    <property type="entry name" value="Alpha-amylase"/>
    <property type="match status" value="1"/>
</dbReference>
<dbReference type="InterPro" id="IPR013784">
    <property type="entry name" value="Carb-bd-like_fold"/>
</dbReference>
<dbReference type="OrthoDB" id="9805159at2"/>
<dbReference type="PRINTS" id="PR00110">
    <property type="entry name" value="ALPHAAMYLASE"/>
</dbReference>
<dbReference type="InterPro" id="IPR006046">
    <property type="entry name" value="Alpha_amylase"/>
</dbReference>
<dbReference type="AlphaFoldDB" id="A0A395JRY8"/>
<keyword evidence="14" id="KW-0732">Signal</keyword>
<dbReference type="Pfam" id="PF02806">
    <property type="entry name" value="Alpha-amylase_C"/>
    <property type="match status" value="1"/>
</dbReference>
<dbReference type="SUPFAM" id="SSF51011">
    <property type="entry name" value="Glycosyl hydrolase domain"/>
    <property type="match status" value="1"/>
</dbReference>
<dbReference type="SUPFAM" id="SSF49452">
    <property type="entry name" value="Starch-binding domain-like"/>
    <property type="match status" value="1"/>
</dbReference>
<feature type="signal peptide" evidence="14">
    <location>
        <begin position="1"/>
        <end position="29"/>
    </location>
</feature>
<feature type="chain" id="PRO_5017391526" description="Alpha-amylase" evidence="14">
    <location>
        <begin position="30"/>
        <end position="618"/>
    </location>
</feature>
<dbReference type="Gene3D" id="3.20.20.80">
    <property type="entry name" value="Glycosidases"/>
    <property type="match status" value="1"/>
</dbReference>
<dbReference type="PANTHER" id="PTHR43447">
    <property type="entry name" value="ALPHA-AMYLASE"/>
    <property type="match status" value="1"/>
</dbReference>
<dbReference type="InterPro" id="IPR006048">
    <property type="entry name" value="A-amylase/branching_C"/>
</dbReference>
<evidence type="ECO:0000256" key="3">
    <source>
        <dbReference type="ARBA" id="ARBA00008061"/>
    </source>
</evidence>
<evidence type="ECO:0000256" key="2">
    <source>
        <dbReference type="ARBA" id="ARBA00001913"/>
    </source>
</evidence>
<dbReference type="SMART" id="SM00642">
    <property type="entry name" value="Aamy"/>
    <property type="match status" value="1"/>
</dbReference>
<evidence type="ECO:0000256" key="12">
    <source>
        <dbReference type="RuleBase" id="RU361134"/>
    </source>
</evidence>
<keyword evidence="6" id="KW-0479">Metal-binding</keyword>
<dbReference type="InterPro" id="IPR031319">
    <property type="entry name" value="A-amylase_C"/>
</dbReference>
<keyword evidence="9 12" id="KW-0119">Carbohydrate metabolism</keyword>
<keyword evidence="8" id="KW-0106">Calcium</keyword>
<dbReference type="GO" id="GO:0005975">
    <property type="term" value="P:carbohydrate metabolic process"/>
    <property type="evidence" value="ECO:0007669"/>
    <property type="project" value="InterPro"/>
</dbReference>
<sequence length="618" mass="67199">MNRPYTKSRRWRKSLALAILTSVSLTANAQSNGDTFVHLFEWNWTDIGRECTEFLGPKGFKAVQVPPPQEHRAKDYGALDEDAWWVRYQPMSYSIGNSRSGTEQQFRDMVSECNQAGVDIYVDAVINHMAGDGGDGTVSSMGRYASQNNYPDVPYSAADFHNCGKPEIDGSDYQNNAANVRNCDLVRLDDLKTESENVRSKIIGFLNGLTAMGVKGYRIDAAKHMAPADIQNIVSRLNPIAGTNTPVYVFQEVIDKSPGQEAITASEYTSIADVTEFQWADNIGRKFQGLFEPSFGQNGKLADLETIGSPAWGMLPSDKAVIFVSNHDDQRGDGRFAIVDYNDEFGLNFIAEAYQMAQPYGYPKIMSSYYFNANEDRSVSRPTVPTNSPTGGCEAPYGPNRGGSEGWVCEHRWTGLANMVAFRKTAENQALTNWWSNGANQIAFGRNGAGFIAINHESYPLVQQLQTGMADGQYCDILSGDFVNNSCTGDIITVSSGQVSVNLPNRNSAMAIHTGAKIGGGSGSNRQVSFTCNNGSTNLGTSVYVVGDSAQLGNWSPNSAIKLDPTAYPTWSATISLPANQAMEWKCIKRLESGGGVQWQNGSNNQLGSASTSTSGSF</sequence>
<dbReference type="InterPro" id="IPR002044">
    <property type="entry name" value="CBM20"/>
</dbReference>
<comment type="catalytic activity">
    <reaction evidence="1 12">
        <text>Endohydrolysis of (1-&gt;4)-alpha-D-glucosidic linkages in polysaccharides containing three or more (1-&gt;4)-alpha-linked D-glucose units.</text>
        <dbReference type="EC" id="3.2.1.1"/>
    </reaction>
</comment>
<dbReference type="EC" id="3.2.1.1" evidence="4 12"/>
<dbReference type="InterPro" id="IPR017853">
    <property type="entry name" value="GH"/>
</dbReference>
<evidence type="ECO:0000256" key="13">
    <source>
        <dbReference type="SAM" id="MobiDB-lite"/>
    </source>
</evidence>
<evidence type="ECO:0000256" key="14">
    <source>
        <dbReference type="SAM" id="SignalP"/>
    </source>
</evidence>
<dbReference type="Gene3D" id="2.60.40.1180">
    <property type="entry name" value="Golgi alpha-mannosidase II"/>
    <property type="match status" value="1"/>
</dbReference>
<dbReference type="SMART" id="SM00632">
    <property type="entry name" value="Aamy_C"/>
    <property type="match status" value="1"/>
</dbReference>
<dbReference type="GO" id="GO:0046872">
    <property type="term" value="F:metal ion binding"/>
    <property type="evidence" value="ECO:0007669"/>
    <property type="project" value="UniProtKB-KW"/>
</dbReference>
<dbReference type="RefSeq" id="WP_113952797.1">
    <property type="nucleotide sequence ID" value="NZ_QNRT01000001.1"/>
</dbReference>
<keyword evidence="7 12" id="KW-0378">Hydrolase</keyword>
<feature type="domain" description="CBM20" evidence="15">
    <location>
        <begin position="520"/>
        <end position="618"/>
    </location>
</feature>
<evidence type="ECO:0000256" key="6">
    <source>
        <dbReference type="ARBA" id="ARBA00022723"/>
    </source>
</evidence>
<evidence type="ECO:0000256" key="11">
    <source>
        <dbReference type="RuleBase" id="RU003615"/>
    </source>
</evidence>